<feature type="binding site" evidence="4">
    <location>
        <begin position="426"/>
        <end position="429"/>
    </location>
    <ligand>
        <name>GTP</name>
        <dbReference type="ChEBI" id="CHEBI:37565"/>
    </ligand>
</feature>
<dbReference type="EMBL" id="NBII01000008">
    <property type="protein sequence ID" value="PAV16151.1"/>
    <property type="molecule type" value="Genomic_DNA"/>
</dbReference>
<dbReference type="PROSITE" id="PS51882">
    <property type="entry name" value="G_ALPHA"/>
    <property type="match status" value="1"/>
</dbReference>
<gene>
    <name evidence="7" type="ORF">PNOK_0777100</name>
</gene>
<evidence type="ECO:0000256" key="6">
    <source>
        <dbReference type="SAM" id="MobiDB-lite"/>
    </source>
</evidence>
<dbReference type="InParanoid" id="A0A286U990"/>
<dbReference type="SMART" id="SM00275">
    <property type="entry name" value="G_alpha"/>
    <property type="match status" value="1"/>
</dbReference>
<dbReference type="PANTHER" id="PTHR10218">
    <property type="entry name" value="GTP-BINDING PROTEIN ALPHA SUBUNIT"/>
    <property type="match status" value="1"/>
</dbReference>
<dbReference type="GO" id="GO:0005737">
    <property type="term" value="C:cytoplasm"/>
    <property type="evidence" value="ECO:0007669"/>
    <property type="project" value="TreeGrafter"/>
</dbReference>
<keyword evidence="5" id="KW-0460">Magnesium</keyword>
<evidence type="ECO:0000256" key="3">
    <source>
        <dbReference type="ARBA" id="ARBA00023224"/>
    </source>
</evidence>
<sequence>MIRTQSRTPSLYSYAADDPLSLVLKPPATESDEERERRIRAEIEAKLVSDRIDEQIRTEREQKKRNNMEVKLLLLGQAESGKSTLQKQFQLFYAPASLDEERDSWRAVVFFNVVRNIKRILQALDALNLTPNSPPPTSVPVAGPSSLPFDAGNEQDLDAEAVAADVDNGDGPMTNLSMAARTELATLKLKLSPLLSAEAGLADRLSGGVQVGALAKRRGGGVYVRTGWQTTMSVSGRKRRHSEENDSKGKEVQDGEQRTRDVIQKELEDISSLLYACREDVKALWAHAAVRSLIDKRKLRLQESAEHFLNSIDRVSEKDYSPSTDDILRVRLQTMGIASHEFTVQVSGKSILWHLFDVGGARGQRHTWVPYFDDANAIIFLAPVSAFDQYLEEEPKMNRINDSLQLFTQICSNELLKRVHLVLFLNKTDVLKQKLAAKVAVKRYIPSYGDRPNTYEAVVEYFRTHFLQVHRKNNEEHRVLYTHQTSVVDTSTTQSVIRNVRDSIFRGYLQDASLV</sequence>
<dbReference type="InterPro" id="IPR001019">
    <property type="entry name" value="Gprotein_alpha_su"/>
</dbReference>
<dbReference type="Proteomes" id="UP000217199">
    <property type="component" value="Unassembled WGS sequence"/>
</dbReference>
<dbReference type="CDD" id="cd00066">
    <property type="entry name" value="G-alpha"/>
    <property type="match status" value="1"/>
</dbReference>
<keyword evidence="8" id="KW-1185">Reference proteome</keyword>
<feature type="binding site" evidence="4">
    <location>
        <begin position="328"/>
        <end position="334"/>
    </location>
    <ligand>
        <name>GTP</name>
        <dbReference type="ChEBI" id="CHEBI:37565"/>
    </ligand>
</feature>
<dbReference type="Gene3D" id="3.40.50.300">
    <property type="entry name" value="P-loop containing nucleotide triphosphate hydrolases"/>
    <property type="match status" value="2"/>
</dbReference>
<feature type="binding site" evidence="5">
    <location>
        <position position="334"/>
    </location>
    <ligand>
        <name>Mg(2+)</name>
        <dbReference type="ChEBI" id="CHEBI:18420"/>
    </ligand>
</feature>
<evidence type="ECO:0000256" key="4">
    <source>
        <dbReference type="PIRSR" id="PIRSR601019-1"/>
    </source>
</evidence>
<dbReference type="SUPFAM" id="SSF52540">
    <property type="entry name" value="P-loop containing nucleoside triphosphate hydrolases"/>
    <property type="match status" value="1"/>
</dbReference>
<reference evidence="7 8" key="1">
    <citation type="journal article" date="2017" name="Mol. Ecol.">
        <title>Comparative and population genomic landscape of Phellinus noxius: A hypervariable fungus causing root rot in trees.</title>
        <authorList>
            <person name="Chung C.L."/>
            <person name="Lee T.J."/>
            <person name="Akiba M."/>
            <person name="Lee H.H."/>
            <person name="Kuo T.H."/>
            <person name="Liu D."/>
            <person name="Ke H.M."/>
            <person name="Yokoi T."/>
            <person name="Roa M.B."/>
            <person name="Lu M.J."/>
            <person name="Chang Y.Y."/>
            <person name="Ann P.J."/>
            <person name="Tsai J.N."/>
            <person name="Chen C.Y."/>
            <person name="Tzean S.S."/>
            <person name="Ota Y."/>
            <person name="Hattori T."/>
            <person name="Sahashi N."/>
            <person name="Liou R.F."/>
            <person name="Kikuchi T."/>
            <person name="Tsai I.J."/>
        </authorList>
    </citation>
    <scope>NUCLEOTIDE SEQUENCE [LARGE SCALE GENOMIC DNA]</scope>
    <source>
        <strain evidence="7 8">FFPRI411160</strain>
    </source>
</reference>
<dbReference type="AlphaFoldDB" id="A0A286U990"/>
<name>A0A286U990_9AGAM</name>
<dbReference type="FunFam" id="3.40.50.300:FF:000720">
    <property type="entry name" value="Guanine nucleotide-binding protein G(k) subunit alpha"/>
    <property type="match status" value="1"/>
</dbReference>
<dbReference type="PANTHER" id="PTHR10218:SF360">
    <property type="entry name" value="GUANINE NUCLEOTIDE-BINDING PROTEIN SUBUNIT ALPHA HOMOLOG"/>
    <property type="match status" value="1"/>
</dbReference>
<dbReference type="GO" id="GO:0001664">
    <property type="term" value="F:G protein-coupled receptor binding"/>
    <property type="evidence" value="ECO:0007669"/>
    <property type="project" value="TreeGrafter"/>
</dbReference>
<evidence type="ECO:0000256" key="5">
    <source>
        <dbReference type="PIRSR" id="PIRSR601019-2"/>
    </source>
</evidence>
<feature type="region of interest" description="Disordered" evidence="6">
    <location>
        <begin position="233"/>
        <end position="259"/>
    </location>
</feature>
<dbReference type="InterPro" id="IPR011025">
    <property type="entry name" value="GproteinA_insert"/>
</dbReference>
<dbReference type="InterPro" id="IPR027417">
    <property type="entry name" value="P-loop_NTPase"/>
</dbReference>
<dbReference type="GO" id="GO:0046872">
    <property type="term" value="F:metal ion binding"/>
    <property type="evidence" value="ECO:0007669"/>
    <property type="project" value="UniProtKB-KW"/>
</dbReference>
<comment type="caution">
    <text evidence="7">The sequence shown here is derived from an EMBL/GenBank/DDBJ whole genome shotgun (WGS) entry which is preliminary data.</text>
</comment>
<dbReference type="GO" id="GO:0007188">
    <property type="term" value="P:adenylate cyclase-modulating G protein-coupled receptor signaling pathway"/>
    <property type="evidence" value="ECO:0007669"/>
    <property type="project" value="TreeGrafter"/>
</dbReference>
<evidence type="ECO:0000313" key="7">
    <source>
        <dbReference type="EMBL" id="PAV16151.1"/>
    </source>
</evidence>
<organism evidence="7 8">
    <name type="scientific">Pyrrhoderma noxium</name>
    <dbReference type="NCBI Taxonomy" id="2282107"/>
    <lineage>
        <taxon>Eukaryota</taxon>
        <taxon>Fungi</taxon>
        <taxon>Dikarya</taxon>
        <taxon>Basidiomycota</taxon>
        <taxon>Agaricomycotina</taxon>
        <taxon>Agaricomycetes</taxon>
        <taxon>Hymenochaetales</taxon>
        <taxon>Hymenochaetaceae</taxon>
        <taxon>Pyrrhoderma</taxon>
    </lineage>
</organism>
<dbReference type="PRINTS" id="PR00318">
    <property type="entry name" value="GPROTEINA"/>
</dbReference>
<evidence type="ECO:0000256" key="1">
    <source>
        <dbReference type="ARBA" id="ARBA00022741"/>
    </source>
</evidence>
<keyword evidence="2 4" id="KW-0342">GTP-binding</keyword>
<evidence type="ECO:0000313" key="8">
    <source>
        <dbReference type="Proteomes" id="UP000217199"/>
    </source>
</evidence>
<accession>A0A286U990</accession>
<feature type="compositionally biased region" description="Basic and acidic residues" evidence="6">
    <location>
        <begin position="241"/>
        <end position="259"/>
    </location>
</feature>
<dbReference type="STRING" id="2282107.A0A286U990"/>
<keyword evidence="1 4" id="KW-0547">Nucleotide-binding</keyword>
<keyword evidence="3" id="KW-0807">Transducer</keyword>
<dbReference type="GO" id="GO:0005834">
    <property type="term" value="C:heterotrimeric G-protein complex"/>
    <property type="evidence" value="ECO:0007669"/>
    <property type="project" value="TreeGrafter"/>
</dbReference>
<dbReference type="SUPFAM" id="SSF47895">
    <property type="entry name" value="Transducin (alpha subunit), insertion domain"/>
    <property type="match status" value="1"/>
</dbReference>
<keyword evidence="5" id="KW-0479">Metal-binding</keyword>
<dbReference type="OrthoDB" id="5817230at2759"/>
<dbReference type="GO" id="GO:0005525">
    <property type="term" value="F:GTP binding"/>
    <property type="evidence" value="ECO:0007669"/>
    <property type="project" value="UniProtKB-KW"/>
</dbReference>
<proteinExistence type="predicted"/>
<dbReference type="GO" id="GO:0031683">
    <property type="term" value="F:G-protein beta/gamma-subunit complex binding"/>
    <property type="evidence" value="ECO:0007669"/>
    <property type="project" value="InterPro"/>
</dbReference>
<dbReference type="GO" id="GO:0003924">
    <property type="term" value="F:GTPase activity"/>
    <property type="evidence" value="ECO:0007669"/>
    <property type="project" value="InterPro"/>
</dbReference>
<evidence type="ECO:0000256" key="2">
    <source>
        <dbReference type="ARBA" id="ARBA00023134"/>
    </source>
</evidence>
<protein>
    <submittedName>
        <fullName evidence="7">G-alpha subunit</fullName>
    </submittedName>
</protein>
<dbReference type="Pfam" id="PF00503">
    <property type="entry name" value="G-alpha"/>
    <property type="match status" value="1"/>
</dbReference>